<keyword evidence="3" id="KW-1185">Reference proteome</keyword>
<evidence type="ECO:0000256" key="1">
    <source>
        <dbReference type="SAM" id="Phobius"/>
    </source>
</evidence>
<proteinExistence type="predicted"/>
<reference evidence="2 3" key="1">
    <citation type="journal article" date="2020" name="G3 (Bethesda)">
        <title>Draft Genome of the Common Snapping Turtle, Chelydra serpentina, a Model for Phenotypic Plasticity in Reptiles.</title>
        <authorList>
            <person name="Das D."/>
            <person name="Singh S.K."/>
            <person name="Bierstedt J."/>
            <person name="Erickson A."/>
            <person name="Galli G.L.J."/>
            <person name="Crossley D.A. 2nd"/>
            <person name="Rhen T."/>
        </authorList>
    </citation>
    <scope>NUCLEOTIDE SEQUENCE [LARGE SCALE GENOMIC DNA]</scope>
    <source>
        <strain evidence="2">KW</strain>
    </source>
</reference>
<dbReference type="Proteomes" id="UP000765507">
    <property type="component" value="Unassembled WGS sequence"/>
</dbReference>
<dbReference type="AlphaFoldDB" id="A0A8T1STH7"/>
<comment type="caution">
    <text evidence="2">The sequence shown here is derived from an EMBL/GenBank/DDBJ whole genome shotgun (WGS) entry which is preliminary data.</text>
</comment>
<dbReference type="OrthoDB" id="9045006at2759"/>
<feature type="transmembrane region" description="Helical" evidence="1">
    <location>
        <begin position="6"/>
        <end position="29"/>
    </location>
</feature>
<evidence type="ECO:0000313" key="3">
    <source>
        <dbReference type="Proteomes" id="UP000765507"/>
    </source>
</evidence>
<name>A0A8T1STH7_CHESE</name>
<protein>
    <submittedName>
        <fullName evidence="2">ATPase 13A5</fullName>
    </submittedName>
</protein>
<organism evidence="2 3">
    <name type="scientific">Chelydra serpentina</name>
    <name type="common">Snapping turtle</name>
    <name type="synonym">Testudo serpentina</name>
    <dbReference type="NCBI Taxonomy" id="8475"/>
    <lineage>
        <taxon>Eukaryota</taxon>
        <taxon>Metazoa</taxon>
        <taxon>Chordata</taxon>
        <taxon>Craniata</taxon>
        <taxon>Vertebrata</taxon>
        <taxon>Euteleostomi</taxon>
        <taxon>Archelosauria</taxon>
        <taxon>Testudinata</taxon>
        <taxon>Testudines</taxon>
        <taxon>Cryptodira</taxon>
        <taxon>Durocryptodira</taxon>
        <taxon>Americhelydia</taxon>
        <taxon>Chelydroidea</taxon>
        <taxon>Chelydridae</taxon>
        <taxon>Chelydra</taxon>
    </lineage>
</organism>
<feature type="non-terminal residue" evidence="2">
    <location>
        <position position="70"/>
    </location>
</feature>
<sequence>VPPDIFSVLLLIQLGISLFLLFADISAVYTGMLLLCTPTIWRVYILIMLLVTFCVSFFVEDVVLQNRHLW</sequence>
<feature type="transmembrane region" description="Helical" evidence="1">
    <location>
        <begin position="41"/>
        <end position="59"/>
    </location>
</feature>
<gene>
    <name evidence="2" type="primary">ATP13A5</name>
    <name evidence="2" type="ORF">G0U57_000535</name>
</gene>
<keyword evidence="1" id="KW-0472">Membrane</keyword>
<evidence type="ECO:0000313" key="2">
    <source>
        <dbReference type="EMBL" id="KAG6931903.1"/>
    </source>
</evidence>
<keyword evidence="1" id="KW-1133">Transmembrane helix</keyword>
<dbReference type="EMBL" id="JAHGAV010000107">
    <property type="protein sequence ID" value="KAG6931903.1"/>
    <property type="molecule type" value="Genomic_DNA"/>
</dbReference>
<accession>A0A8T1STH7</accession>
<feature type="non-terminal residue" evidence="2">
    <location>
        <position position="1"/>
    </location>
</feature>
<keyword evidence="1" id="KW-0812">Transmembrane</keyword>